<evidence type="ECO:0000313" key="1">
    <source>
        <dbReference type="EMBL" id="MBB2159687.1"/>
    </source>
</evidence>
<evidence type="ECO:0000313" key="2">
    <source>
        <dbReference type="Proteomes" id="UP000589085"/>
    </source>
</evidence>
<gene>
    <name evidence="1" type="ORF">HLH48_05785</name>
</gene>
<dbReference type="EMBL" id="JABEQJ010000005">
    <property type="protein sequence ID" value="MBB2159687.1"/>
    <property type="molecule type" value="Genomic_DNA"/>
</dbReference>
<dbReference type="RefSeq" id="WP_182996539.1">
    <property type="nucleotide sequence ID" value="NZ_JABEQJ010000005.1"/>
</dbReference>
<organism evidence="1 2">
    <name type="scientific">Gluconacetobacter sacchari</name>
    <dbReference type="NCBI Taxonomy" id="92759"/>
    <lineage>
        <taxon>Bacteria</taxon>
        <taxon>Pseudomonadati</taxon>
        <taxon>Pseudomonadota</taxon>
        <taxon>Alphaproteobacteria</taxon>
        <taxon>Acetobacterales</taxon>
        <taxon>Acetobacteraceae</taxon>
        <taxon>Gluconacetobacter</taxon>
    </lineage>
</organism>
<proteinExistence type="predicted"/>
<dbReference type="Proteomes" id="UP000589085">
    <property type="component" value="Unassembled WGS sequence"/>
</dbReference>
<reference evidence="1 2" key="1">
    <citation type="submission" date="2020-04" db="EMBL/GenBank/DDBJ databases">
        <title>Description of novel Gluconacetobacter.</title>
        <authorList>
            <person name="Sombolestani A."/>
        </authorList>
    </citation>
    <scope>NUCLEOTIDE SEQUENCE [LARGE SCALE GENOMIC DNA]</scope>
    <source>
        <strain evidence="1 2">LMG 19747</strain>
    </source>
</reference>
<protein>
    <submittedName>
        <fullName evidence="1">Uncharacterized protein</fullName>
    </submittedName>
</protein>
<dbReference type="AlphaFoldDB" id="A0A7W4NL04"/>
<sequence length="84" mass="8873">MADHPMLAHPCLSDLVIGKAVYTTRLHGDGRGNYVGATRETISGCAIAHVGRLVVRDGERVLELTGYLTVPRRDRGATGGADGT</sequence>
<name>A0A7W4NL04_9PROT</name>
<comment type="caution">
    <text evidence="1">The sequence shown here is derived from an EMBL/GenBank/DDBJ whole genome shotgun (WGS) entry which is preliminary data.</text>
</comment>
<accession>A0A7W4NL04</accession>